<dbReference type="Pfam" id="PF00535">
    <property type="entry name" value="Glycos_transf_2"/>
    <property type="match status" value="1"/>
</dbReference>
<evidence type="ECO:0000256" key="5">
    <source>
        <dbReference type="ARBA" id="ARBA00012644"/>
    </source>
</evidence>
<evidence type="ECO:0000256" key="6">
    <source>
        <dbReference type="ARBA" id="ARBA00022692"/>
    </source>
</evidence>
<keyword evidence="13 14" id="KW-0464">Manganese</keyword>
<dbReference type="InterPro" id="IPR035992">
    <property type="entry name" value="Ricin_B-like_lectins"/>
</dbReference>
<dbReference type="Gene3D" id="2.80.10.50">
    <property type="match status" value="1"/>
</dbReference>
<evidence type="ECO:0000259" key="15">
    <source>
        <dbReference type="SMART" id="SM00458"/>
    </source>
</evidence>
<proteinExistence type="inferred from homology"/>
<dbReference type="InterPro" id="IPR001173">
    <property type="entry name" value="Glyco_trans_2-like"/>
</dbReference>
<reference evidence="16 17" key="1">
    <citation type="submission" date="2024-02" db="EMBL/GenBank/DDBJ databases">
        <authorList>
            <person name="Daric V."/>
            <person name="Darras S."/>
        </authorList>
    </citation>
    <scope>NUCLEOTIDE SEQUENCE [LARGE SCALE GENOMIC DNA]</scope>
</reference>
<comment type="pathway">
    <text evidence="3 14">Protein modification; protein glycosylation.</text>
</comment>
<name>A0ABP0GRN9_CLALP</name>
<dbReference type="EMBL" id="CAWYQH010000141">
    <property type="protein sequence ID" value="CAK8694272.1"/>
    <property type="molecule type" value="Genomic_DNA"/>
</dbReference>
<dbReference type="PANTHER" id="PTHR11675:SF126">
    <property type="entry name" value="RICIN B LECTIN DOMAIN-CONTAINING PROTEIN"/>
    <property type="match status" value="1"/>
</dbReference>
<comment type="similarity">
    <text evidence="4 14">Belongs to the glycosyltransferase 2 family. GalNAc-T subfamily.</text>
</comment>
<accession>A0ABP0GRN9</accession>
<evidence type="ECO:0000256" key="8">
    <source>
        <dbReference type="ARBA" id="ARBA00022968"/>
    </source>
</evidence>
<evidence type="ECO:0000313" key="17">
    <source>
        <dbReference type="Proteomes" id="UP001642483"/>
    </source>
</evidence>
<organism evidence="16 17">
    <name type="scientific">Clavelina lepadiformis</name>
    <name type="common">Light-bulb sea squirt</name>
    <name type="synonym">Ascidia lepadiformis</name>
    <dbReference type="NCBI Taxonomy" id="159417"/>
    <lineage>
        <taxon>Eukaryota</taxon>
        <taxon>Metazoa</taxon>
        <taxon>Chordata</taxon>
        <taxon>Tunicata</taxon>
        <taxon>Ascidiacea</taxon>
        <taxon>Aplousobranchia</taxon>
        <taxon>Clavelinidae</taxon>
        <taxon>Clavelina</taxon>
    </lineage>
</organism>
<dbReference type="PROSITE" id="PS50231">
    <property type="entry name" value="RICIN_B_LECTIN"/>
    <property type="match status" value="1"/>
</dbReference>
<keyword evidence="11 14" id="KW-0472">Membrane</keyword>
<evidence type="ECO:0000256" key="9">
    <source>
        <dbReference type="ARBA" id="ARBA00022989"/>
    </source>
</evidence>
<evidence type="ECO:0000256" key="4">
    <source>
        <dbReference type="ARBA" id="ARBA00005680"/>
    </source>
</evidence>
<dbReference type="SMART" id="SM00458">
    <property type="entry name" value="RICIN"/>
    <property type="match status" value="1"/>
</dbReference>
<evidence type="ECO:0000256" key="13">
    <source>
        <dbReference type="ARBA" id="ARBA00023211"/>
    </source>
</evidence>
<keyword evidence="12 14" id="KW-1015">Disulfide bond</keyword>
<evidence type="ECO:0000313" key="16">
    <source>
        <dbReference type="EMBL" id="CAK8694272.1"/>
    </source>
</evidence>
<protein>
    <recommendedName>
        <fullName evidence="5 14">Polypeptide N-acetylgalactosaminyltransferase</fullName>
        <ecNumber evidence="14">2.4.1.-</ecNumber>
    </recommendedName>
    <alternativeName>
        <fullName evidence="14">Protein-UDP acetylgalactosaminyltransferase</fullName>
    </alternativeName>
</protein>
<evidence type="ECO:0000256" key="2">
    <source>
        <dbReference type="ARBA" id="ARBA00004323"/>
    </source>
</evidence>
<keyword evidence="9 14" id="KW-1133">Transmembrane helix</keyword>
<evidence type="ECO:0000256" key="12">
    <source>
        <dbReference type="ARBA" id="ARBA00023157"/>
    </source>
</evidence>
<dbReference type="EC" id="2.4.1.-" evidence="14"/>
<dbReference type="InterPro" id="IPR000772">
    <property type="entry name" value="Ricin_B_lectin"/>
</dbReference>
<gene>
    <name evidence="16" type="ORF">CVLEPA_LOCUS27655</name>
</gene>
<comment type="caution">
    <text evidence="16">The sequence shown here is derived from an EMBL/GenBank/DDBJ whole genome shotgun (WGS) entry which is preliminary data.</text>
</comment>
<comment type="subcellular location">
    <subcellularLocation>
        <location evidence="2 14">Golgi apparatus membrane</location>
        <topology evidence="2 14">Single-pass type II membrane protein</topology>
    </subcellularLocation>
</comment>
<dbReference type="CDD" id="cd23435">
    <property type="entry name" value="beta-trefoil_Ricin_GALNT3-like"/>
    <property type="match status" value="1"/>
</dbReference>
<evidence type="ECO:0000256" key="10">
    <source>
        <dbReference type="ARBA" id="ARBA00023034"/>
    </source>
</evidence>
<evidence type="ECO:0000256" key="1">
    <source>
        <dbReference type="ARBA" id="ARBA00001936"/>
    </source>
</evidence>
<feature type="transmembrane region" description="Helical" evidence="14">
    <location>
        <begin position="37"/>
        <end position="57"/>
    </location>
</feature>
<dbReference type="Proteomes" id="UP001642483">
    <property type="component" value="Unassembled WGS sequence"/>
</dbReference>
<sequence length="611" mass="70295">MPKTIAALLRIRSSCFYEVKIVEVSSYMMRIYRRFRLTRIAVSASSAFIITILFINIRKKSGDKLIAVKEKAELAQDEQEQKTDTSYLKLAMPALPRPEDHDPNGLGENGASVRLLHLSPQEKQEQEDSIKTYAVNQFVSEKISLHRKLRDPRHELCRQRAPFDYGNLPTTSVVIAFYNEGWTTLIRTIFSVLHNSPNALLKEIVLVDDFSDRPHLKEPLEDYLKDVERVRLVRTTKREGLVRARLLGASHAKGDVLTFLDCHCECMQGWLEPLLERIMEDESVITVPVIDTIDWDTFEYYYGGHEPQIGGFDWRLTFQWHTIPDHERKRRTSPVDPIRSPTMAGGLFAVSKRFFAHIGTYDAGMEIWGGENLELSFRTWMCGGKLETIPCSHVGHVFPKQSPYPRPKFLTNTLRAAEVWMDDYKQHFYIRNPPALKENYGDINSRKQLRQRLECHDFKWYLDNVYPDLHVPEDKPGSYGALRNNGMSAYCLDYAPPQQDPTGGKVSVFGCHGQGGNQFFEYTSRREVRFNSEKEMCMTAVLADDTITMRDCAQDSRQPQRSQQWILAEDGTIKSVLANKCIKARYSGDGKPQLSLATCDSSSNYQNWYWT</sequence>
<evidence type="ECO:0000256" key="14">
    <source>
        <dbReference type="RuleBase" id="RU361242"/>
    </source>
</evidence>
<keyword evidence="6 14" id="KW-0812">Transmembrane</keyword>
<keyword evidence="8" id="KW-0735">Signal-anchor</keyword>
<dbReference type="SUPFAM" id="SSF53448">
    <property type="entry name" value="Nucleotide-diphospho-sugar transferases"/>
    <property type="match status" value="1"/>
</dbReference>
<evidence type="ECO:0000256" key="7">
    <source>
        <dbReference type="ARBA" id="ARBA00022734"/>
    </source>
</evidence>
<keyword evidence="14" id="KW-0808">Transferase</keyword>
<keyword evidence="10 14" id="KW-0333">Golgi apparatus</keyword>
<comment type="cofactor">
    <cofactor evidence="1 14">
        <name>Mn(2+)</name>
        <dbReference type="ChEBI" id="CHEBI:29035"/>
    </cofactor>
</comment>
<dbReference type="Pfam" id="PF00652">
    <property type="entry name" value="Ricin_B_lectin"/>
    <property type="match status" value="1"/>
</dbReference>
<evidence type="ECO:0000256" key="3">
    <source>
        <dbReference type="ARBA" id="ARBA00004922"/>
    </source>
</evidence>
<dbReference type="InterPro" id="IPR045885">
    <property type="entry name" value="GalNAc-T"/>
</dbReference>
<dbReference type="Gene3D" id="3.90.550.10">
    <property type="entry name" value="Spore Coat Polysaccharide Biosynthesis Protein SpsA, Chain A"/>
    <property type="match status" value="1"/>
</dbReference>
<dbReference type="InterPro" id="IPR029044">
    <property type="entry name" value="Nucleotide-diphossugar_trans"/>
</dbReference>
<feature type="domain" description="Ricin B lectin" evidence="15">
    <location>
        <begin position="479"/>
        <end position="611"/>
    </location>
</feature>
<keyword evidence="17" id="KW-1185">Reference proteome</keyword>
<evidence type="ECO:0000256" key="11">
    <source>
        <dbReference type="ARBA" id="ARBA00023136"/>
    </source>
</evidence>
<dbReference type="CDD" id="cd02510">
    <property type="entry name" value="pp-GalNAc-T"/>
    <property type="match status" value="1"/>
</dbReference>
<dbReference type="PANTHER" id="PTHR11675">
    <property type="entry name" value="N-ACETYLGALACTOSAMINYLTRANSFERASE"/>
    <property type="match status" value="1"/>
</dbReference>
<keyword evidence="7 14" id="KW-0430">Lectin</keyword>
<dbReference type="SUPFAM" id="SSF50370">
    <property type="entry name" value="Ricin B-like lectins"/>
    <property type="match status" value="1"/>
</dbReference>
<keyword evidence="14" id="KW-0328">Glycosyltransferase</keyword>